<organism evidence="1 2">
    <name type="scientific">Candidatus Komeilibacteria bacterium RIFCSPLOWO2_01_FULL_53_11</name>
    <dbReference type="NCBI Taxonomy" id="1798552"/>
    <lineage>
        <taxon>Bacteria</taxon>
        <taxon>Candidatus Komeiliibacteriota</taxon>
    </lineage>
</organism>
<comment type="caution">
    <text evidence="1">The sequence shown here is derived from an EMBL/GenBank/DDBJ whole genome shotgun (WGS) entry which is preliminary data.</text>
</comment>
<evidence type="ECO:0000313" key="2">
    <source>
        <dbReference type="Proteomes" id="UP000177349"/>
    </source>
</evidence>
<name>A0A1G2BWC3_9BACT</name>
<sequence>MRYDTVKQTPNESFGRACVAGNCMASDSAGNSVSGYIFSIFILPKSASRSKLMVVTTSIRKRMMINERSI</sequence>
<proteinExistence type="predicted"/>
<accession>A0A1G2BWC3</accession>
<dbReference type="AlphaFoldDB" id="A0A1G2BWC3"/>
<gene>
    <name evidence="1" type="ORF">A3B31_02370</name>
</gene>
<reference evidence="1 2" key="1">
    <citation type="journal article" date="2016" name="Nat. Commun.">
        <title>Thousands of microbial genomes shed light on interconnected biogeochemical processes in an aquifer system.</title>
        <authorList>
            <person name="Anantharaman K."/>
            <person name="Brown C.T."/>
            <person name="Hug L.A."/>
            <person name="Sharon I."/>
            <person name="Castelle C.J."/>
            <person name="Probst A.J."/>
            <person name="Thomas B.C."/>
            <person name="Singh A."/>
            <person name="Wilkins M.J."/>
            <person name="Karaoz U."/>
            <person name="Brodie E.L."/>
            <person name="Williams K.H."/>
            <person name="Hubbard S.S."/>
            <person name="Banfield J.F."/>
        </authorList>
    </citation>
    <scope>NUCLEOTIDE SEQUENCE [LARGE SCALE GENOMIC DNA]</scope>
</reference>
<protein>
    <submittedName>
        <fullName evidence="1">Uncharacterized protein</fullName>
    </submittedName>
</protein>
<dbReference type="EMBL" id="MHKN01000014">
    <property type="protein sequence ID" value="OGY92620.1"/>
    <property type="molecule type" value="Genomic_DNA"/>
</dbReference>
<dbReference type="Proteomes" id="UP000177349">
    <property type="component" value="Unassembled WGS sequence"/>
</dbReference>
<evidence type="ECO:0000313" key="1">
    <source>
        <dbReference type="EMBL" id="OGY92620.1"/>
    </source>
</evidence>